<gene>
    <name evidence="5" type="ORF">GCM10008015_16470</name>
</gene>
<protein>
    <recommendedName>
        <fullName evidence="7">LamG-like jellyroll fold domain-containing protein</fullName>
    </recommendedName>
</protein>
<evidence type="ECO:0000256" key="1">
    <source>
        <dbReference type="ARBA" id="ARBA00022729"/>
    </source>
</evidence>
<dbReference type="EMBL" id="BMGA01000003">
    <property type="protein sequence ID" value="GGA76560.1"/>
    <property type="molecule type" value="Genomic_DNA"/>
</dbReference>
<dbReference type="Gene3D" id="2.60.120.200">
    <property type="match status" value="1"/>
</dbReference>
<dbReference type="SMART" id="SM00560">
    <property type="entry name" value="LamGL"/>
    <property type="match status" value="1"/>
</dbReference>
<reference evidence="6" key="1">
    <citation type="journal article" date="2019" name="Int. J. Syst. Evol. Microbiol.">
        <title>The Global Catalogue of Microorganisms (GCM) 10K type strain sequencing project: providing services to taxonomists for standard genome sequencing and annotation.</title>
        <authorList>
            <consortium name="The Broad Institute Genomics Platform"/>
            <consortium name="The Broad Institute Genome Sequencing Center for Infectious Disease"/>
            <person name="Wu L."/>
            <person name="Ma J."/>
        </authorList>
    </citation>
    <scope>NUCLEOTIDE SEQUENCE [LARGE SCALE GENOMIC DNA]</scope>
    <source>
        <strain evidence="6">CGMCC 1.12811</strain>
    </source>
</reference>
<evidence type="ECO:0000313" key="6">
    <source>
        <dbReference type="Proteomes" id="UP000658793"/>
    </source>
</evidence>
<evidence type="ECO:0000259" key="3">
    <source>
        <dbReference type="SMART" id="SM00282"/>
    </source>
</evidence>
<dbReference type="InterPro" id="IPR006558">
    <property type="entry name" value="LamG-like"/>
</dbReference>
<evidence type="ECO:0000259" key="4">
    <source>
        <dbReference type="SMART" id="SM00560"/>
    </source>
</evidence>
<feature type="domain" description="Laminin G" evidence="3">
    <location>
        <begin position="792"/>
        <end position="924"/>
    </location>
</feature>
<dbReference type="InterPro" id="IPR013320">
    <property type="entry name" value="ConA-like_dom_sf"/>
</dbReference>
<proteinExistence type="predicted"/>
<sequence>MGFSIHTKAQTVTSPQVNFTQRTAAATPAKTIYNIKGDFTMLGNTNLTLNTYGDNTNNEGNAMKYVDIDGDSNTWNSSMATMELSNGGENSASQNCSTVIYAGLYWTGKSQDADTFTVSKETALESSKNVTHNTTTNITNSNYKLTVTRGGGSNDYYPIYTFTNTLGNTYAFHFTNNSGGNRVKLSINGGSLNNITVSHNSGVATFSTPYSLPLDGTILKINSITRNTSQTLTEAQYQDASNSIANVQVFNSVDKNYDKKVISLKGPGATSYTTITANSNVYFPGSSYSGIFVGYQEVTDYVKTHGPGAYTVADIALIEGSNSNPGYSGGWTMVVIYENPVMKSRAVTLFDGYAYVNGQRSGGGEFGNIPISGFTTVDSGPVNMKLGVMAAEGDVATNSGSDYLAVQKLNADPNTYNATNYLTLNHAGNSTTNFFNSSIFPQPAVGTSNPIYKNNTGVDFSMFTIPNAGNTVIGNNQTSTTFRFGSTYEVYTIFGFAMSVDSYVPEPKGLISINSINNVTNPPVLTALPGQAINYSLNISNSGTEATNNTIVTIPIPNTAIFNTGSSILYNTYNGFSTANVPYYDSGSNSIIWNLGTLPITAGHPEYIYADLSFDLNVTDNCIIILNEGCSPEVSLETGNITGIGAISGTSTTEYFFQGYDNSECAKPIDGSIIVAIDGSSCLSALAGDDQIASCGLESVQLAATAGAVGNWSIISGPSGGGELFSNSTSPTSEFFSPNNGTYTLRWTVSGGGECPDVSDDVQITLNPCNHLDFDGTDDNVNFKDNFNLNNGSFSIEVWVKSETTNGNIQTILSKRNASNLNDGYDLRLVNNTLSFNWNNGNSISSNYAISTGRWYHVAVTFDGTNYNLYVDGVNVHNAVAGTNPIANSNAKFILGAMAQNTVFPYNPIHFFSGWTQELRIWNVALTDAQIRQMMNQKIQNDNNTVMGATVPLSIPGLIWTNLEGYYQMVQTTDLSNGYLLDNSTNVRNGRLLNIYTPQPETAPLPYTSIVDGTWEDNATWTHGDVWNIPNTLAIDNNSYIDWNIVKTDNNITTAGNKTVLGLLVTSNTLTANSNNKIEISHYLKLDGKIDLVGKSQLVQTQGSILDTSSSGSIERDQQGQSNLYNYNYWSAPVGTINTTVNNQNYTVAGAMKDGTTTTPQNINWIGGYNGAPTSPISIARYWLYKFDNYANAYANWVQMNENSTVRVGQGFTMKGSGAATATQNYTFVGKPNNGLINSNSVSANQLLLAGNPYPCSLDSEAFINDNSNSINGTIYYWEHYATNNTHVLRDYQGGYATRNLTGGVAPSSTNVDYISKLGTPSRGIPNRFIPVGQAFFVVGKAGSGGTIIYDNNQRSFHKEDDGTNSNVMYKINPTAKSTSTSTSRSNENDVVTDSKYKKIRLGFNSRNNYHRQILLGFIDNKATNEMDFGYDAFNMDRLPNDMYFVCQENALVIQGVGTFDRFASYPLGVKTDAEGIVKFMIDDLENFDTNQSIYIYDNVTNTYNNIKGSNFEINLPAGTNKTRFSLRFFNPDVDIIVPEPEPEPIPEPEVNANLTIIHIQKSNNININNQIKDCRVQKVRLYNDAAVEIDNWKVEENRNQSNIQVHIKKTKPGVYIVKVETTKGEFTKKILIE</sequence>
<keyword evidence="2" id="KW-1015">Disulfide bond</keyword>
<keyword evidence="6" id="KW-1185">Reference proteome</keyword>
<dbReference type="Proteomes" id="UP000658793">
    <property type="component" value="Unassembled WGS sequence"/>
</dbReference>
<evidence type="ECO:0000313" key="5">
    <source>
        <dbReference type="EMBL" id="GGA76560.1"/>
    </source>
</evidence>
<comment type="caution">
    <text evidence="5">The sequence shown here is derived from an EMBL/GenBank/DDBJ whole genome shotgun (WGS) entry which is preliminary data.</text>
</comment>
<dbReference type="Gene3D" id="2.60.40.10">
    <property type="entry name" value="Immunoglobulins"/>
    <property type="match status" value="1"/>
</dbReference>
<dbReference type="SMART" id="SM00282">
    <property type="entry name" value="LamG"/>
    <property type="match status" value="1"/>
</dbReference>
<keyword evidence="1" id="KW-0732">Signal</keyword>
<accession>A0ABQ1HHE5</accession>
<dbReference type="InterPro" id="IPR013783">
    <property type="entry name" value="Ig-like_fold"/>
</dbReference>
<feature type="domain" description="LamG-like jellyroll fold" evidence="4">
    <location>
        <begin position="792"/>
        <end position="929"/>
    </location>
</feature>
<dbReference type="Pfam" id="PF13385">
    <property type="entry name" value="Laminin_G_3"/>
    <property type="match status" value="1"/>
</dbReference>
<evidence type="ECO:0000256" key="2">
    <source>
        <dbReference type="ARBA" id="ARBA00023157"/>
    </source>
</evidence>
<dbReference type="SUPFAM" id="SSF49899">
    <property type="entry name" value="Concanavalin A-like lectins/glucanases"/>
    <property type="match status" value="1"/>
</dbReference>
<evidence type="ECO:0008006" key="7">
    <source>
        <dbReference type="Google" id="ProtNLM"/>
    </source>
</evidence>
<organism evidence="5 6">
    <name type="scientific">Flavobacterium palustre</name>
    <dbReference type="NCBI Taxonomy" id="1476463"/>
    <lineage>
        <taxon>Bacteria</taxon>
        <taxon>Pseudomonadati</taxon>
        <taxon>Bacteroidota</taxon>
        <taxon>Flavobacteriia</taxon>
        <taxon>Flavobacteriales</taxon>
        <taxon>Flavobacteriaceae</taxon>
        <taxon>Flavobacterium</taxon>
    </lineage>
</organism>
<name>A0ABQ1HHE5_9FLAO</name>
<dbReference type="InterPro" id="IPR001791">
    <property type="entry name" value="Laminin_G"/>
</dbReference>